<evidence type="ECO:0000256" key="7">
    <source>
        <dbReference type="ARBA" id="ARBA00022516"/>
    </source>
</evidence>
<dbReference type="InterPro" id="IPR014030">
    <property type="entry name" value="Ketoacyl_synth_N"/>
</dbReference>
<evidence type="ECO:0000256" key="19">
    <source>
        <dbReference type="ARBA" id="ARBA00023160"/>
    </source>
</evidence>
<keyword evidence="20" id="KW-0511">Multifunctional enzyme</keyword>
<dbReference type="GO" id="GO:0005835">
    <property type="term" value="C:fatty acid synthase complex"/>
    <property type="evidence" value="ECO:0007669"/>
    <property type="project" value="InterPro"/>
</dbReference>
<evidence type="ECO:0000256" key="6">
    <source>
        <dbReference type="ARBA" id="ARBA00022450"/>
    </source>
</evidence>
<dbReference type="Pfam" id="PF01575">
    <property type="entry name" value="MaoC_dehydratas"/>
    <property type="match status" value="1"/>
</dbReference>
<dbReference type="PANTHER" id="PTHR10982:SF21">
    <property type="entry name" value="FATTY ACID SYNTHASE SUBUNIT BETA"/>
    <property type="match status" value="1"/>
</dbReference>
<evidence type="ECO:0000256" key="16">
    <source>
        <dbReference type="ARBA" id="ARBA00023026"/>
    </source>
</evidence>
<dbReference type="Gene3D" id="3.30.70.3330">
    <property type="match status" value="1"/>
</dbReference>
<dbReference type="OrthoDB" id="4251012at2759"/>
<dbReference type="InterPro" id="IPR009081">
    <property type="entry name" value="PP-bd_ACP"/>
</dbReference>
<dbReference type="Pfam" id="PF13452">
    <property type="entry name" value="FAS1_DH_region"/>
    <property type="match status" value="1"/>
</dbReference>
<evidence type="ECO:0000256" key="1">
    <source>
        <dbReference type="ARBA" id="ARBA00007485"/>
    </source>
</evidence>
<keyword evidence="10" id="KW-0479">Metal-binding</keyword>
<evidence type="ECO:0000256" key="2">
    <source>
        <dbReference type="ARBA" id="ARBA00012878"/>
    </source>
</evidence>
<evidence type="ECO:0000256" key="14">
    <source>
        <dbReference type="ARBA" id="ARBA00022857"/>
    </source>
</evidence>
<organism evidence="27 28">
    <name type="scientific">Puccinia graminis f. sp. tritici</name>
    <dbReference type="NCBI Taxonomy" id="56615"/>
    <lineage>
        <taxon>Eukaryota</taxon>
        <taxon>Fungi</taxon>
        <taxon>Dikarya</taxon>
        <taxon>Basidiomycota</taxon>
        <taxon>Pucciniomycotina</taxon>
        <taxon>Pucciniomycetes</taxon>
        <taxon>Pucciniales</taxon>
        <taxon>Pucciniaceae</taxon>
        <taxon>Puccinia</taxon>
    </lineage>
</organism>
<evidence type="ECO:0000256" key="22">
    <source>
        <dbReference type="ARBA" id="ARBA00048508"/>
    </source>
</evidence>
<dbReference type="InterPro" id="IPR001227">
    <property type="entry name" value="Ac_transferase_dom_sf"/>
</dbReference>
<dbReference type="Pfam" id="PF22235">
    <property type="entry name" value="FAS1_thioest_ins"/>
    <property type="match status" value="1"/>
</dbReference>
<dbReference type="InterPro" id="IPR039569">
    <property type="entry name" value="FAS1-like_DH_region"/>
</dbReference>
<evidence type="ECO:0000259" key="25">
    <source>
        <dbReference type="PROSITE" id="PS50075"/>
    </source>
</evidence>
<dbReference type="InterPro" id="IPR016035">
    <property type="entry name" value="Acyl_Trfase/lysoPLipase"/>
</dbReference>
<dbReference type="InterPro" id="IPR002582">
    <property type="entry name" value="ACPS"/>
</dbReference>
<evidence type="ECO:0000256" key="21">
    <source>
        <dbReference type="ARBA" id="ARBA00048237"/>
    </source>
</evidence>
<evidence type="ECO:0000313" key="27">
    <source>
        <dbReference type="EMBL" id="KAA1120166.1"/>
    </source>
</evidence>
<dbReference type="CDD" id="cd08950">
    <property type="entry name" value="KR_fFAS_SDR_c_like"/>
    <property type="match status" value="1"/>
</dbReference>
<dbReference type="SMART" id="SM00827">
    <property type="entry name" value="PKS_AT"/>
    <property type="match status" value="1"/>
</dbReference>
<dbReference type="GO" id="GO:0006633">
    <property type="term" value="P:fatty acid biosynthetic process"/>
    <property type="evidence" value="ECO:0007669"/>
    <property type="project" value="UniProtKB-KW"/>
</dbReference>
<dbReference type="Gene3D" id="3.40.366.10">
    <property type="entry name" value="Malonyl-Coenzyme A Acyl Carrier Protein, domain 2"/>
    <property type="match status" value="1"/>
</dbReference>
<comment type="caution">
    <text evidence="27">The sequence shown here is derived from an EMBL/GenBank/DDBJ whole genome shotgun (WGS) entry which is preliminary data.</text>
</comment>
<dbReference type="CDD" id="cd00828">
    <property type="entry name" value="elong_cond_enzymes"/>
    <property type="match status" value="1"/>
</dbReference>
<dbReference type="Gene3D" id="3.40.50.720">
    <property type="entry name" value="NAD(P)-binding Rossmann-like Domain"/>
    <property type="match status" value="1"/>
</dbReference>
<dbReference type="FunFam" id="3.30.70.3330:FF:000001">
    <property type="entry name" value="Fatty acid synthase subunit beta dehydratase"/>
    <property type="match status" value="1"/>
</dbReference>
<dbReference type="SUPFAM" id="SSF54637">
    <property type="entry name" value="Thioesterase/thiol ester dehydrase-isomerase"/>
    <property type="match status" value="2"/>
</dbReference>
<comment type="catalytic activity">
    <reaction evidence="22">
        <text>a (3R)-hydroxyacyl-[ACP] + NADP(+) = a 3-oxoacyl-[ACP] + NADPH + H(+)</text>
        <dbReference type="Rhea" id="RHEA:17397"/>
        <dbReference type="Rhea" id="RHEA-COMP:9916"/>
        <dbReference type="Rhea" id="RHEA-COMP:9945"/>
        <dbReference type="ChEBI" id="CHEBI:15378"/>
        <dbReference type="ChEBI" id="CHEBI:57783"/>
        <dbReference type="ChEBI" id="CHEBI:58349"/>
        <dbReference type="ChEBI" id="CHEBI:78776"/>
        <dbReference type="ChEBI" id="CHEBI:78827"/>
        <dbReference type="EC" id="1.1.1.100"/>
    </reaction>
</comment>
<dbReference type="Proteomes" id="UP000324748">
    <property type="component" value="Unassembled WGS sequence"/>
</dbReference>
<dbReference type="GO" id="GO:0008897">
    <property type="term" value="F:holo-[acyl-carrier-protein] synthase activity"/>
    <property type="evidence" value="ECO:0007669"/>
    <property type="project" value="InterPro"/>
</dbReference>
<dbReference type="EC" id="1.1.1.100" evidence="3"/>
<sequence length="2749" mass="302634">MAEIDYDSLPQTVDISFEPDSNIIDVKLFDYLVPSGSGPNAEPKVTQLDLKYKYSPETPWAPIHEVVEDRIDRIKRYYWNVWDLGTEEEFENLPTAPSAIFHGPKVDILAEDIVSFSTIVGNDSDAYRSSGPNSEVPMDFGIKLGWKAIMKPLFPKSIPGDLLALVHLSNRFDMRDRAPRLKVGDTVTSEAKIASITNSETGKTVAVKGTVFLLKDGEKTPVMDVISSFFYRGRFDDFDATFMSEDDPEYKVTMNSTTDISVLKSKDWFDWKDENVKLAPGQTLTFQTSSSYRYKEKGVYASVEVEGSAYLTGIGSDPNKLVQVAIISYTSATSSKGNPVLEYLKRSGKPVGQHILFPTGGYLIKDENNISEIKTPTNNLPYSQASADWNPIHCNPYFANLASLPGTITHGMWSSAATRSVVERVAAEGHGARVKSYDVSFTGMLLPNTTLKIELKHIGQTSKGYKLISVTTYALPGESSSSAEPTKVLVGTAEVAQASTGYVFTGQGSQEPGMGMALYNESAVARAVWDEADRHLGEVYGFSILEIVRNNPKEKIVHFGGIKGHGIRQRYMEMSYQTTDKDGNVKTLPLFGDIDLRTSRYTFSSPTGLLYATQFAQIALVVTEKAAFEDLREKGLVQEGAPFAGHSLGEYSALASIAGVLPISSLVDVVFFRGITMQRAVERDEQNRSKYAMAAINPSRIGKSFSDAALREVVDTISKRCQVLLEIVNFNVEGQQYVTAGELVALQTLTNVLNFLKVQKIDIAQLQQTMSLEKVKEHLIEIVDECHKESLLKEEKQGFIVLERGFASIPLPGIDVPFHSRYLWAGVMPFRAYLSKKLNPAHMNPELLIDKYIPNLTAEPFQISKAYAERIYQQTNSPRLEKTLKNWVEDGWDLPENRSKLGYVIIVELLAYQFASPVLWIQTQDQLFSHQKYNIERLIEFGPSPTLTGMASRTLKLKYDQQDTAHNMSREILCISKNIKEIYYQYEDEVEAEAAPAAVSEPTAASPAAVAVAVAVAAPVAASGPVAAVADEPLKAVETLRVLVAQGLKKPLDDVPLSKAIKDLVGGKSTLQNELLGSAQAEFGSAPDKAEEMPLGELGSALQSSYSGTMGKHMSALVSRLIGSKMPGGFGMSGVKTHLSKSWGLGPGRTEGVLLMALTMEPPKRLGSEGEAKSYLDSVVQAYGQHSGLTLSQGGPAGAAGGSAGGAMINSEEFEKFQQSQDAFVSQQLEVLLRYLKRDSRDGYRLHDLKHADYMRVQDELDSIQKEHGENYLKGIQPVFDPLKARHFDSAWNWVRQTALEMFFDIIYGRLKTVDRDITAKCLVIMNRANPALIDYMQYYLDHTDASKGERYRLAKEFGQMLLSNCREAVGTAPLYRDVTFPTAPKTTVTLKGEIVYEEVNRVGVSRLERYVAEMAAGSKITAEMNLDKVQESIQNLYKLVKSQPTIAKSQMAAIRSLYGEVVKGLSPHERNRAANGPRSRRPSSQFLRPVQVEPTALSGDKTPLLHLKRKVGSNWVYSSKLTTLYLDVLTEIASAGTTFEHKNALLTGVGKASIGVEILKGLLSGGAHVIVTTSRYSRATVEYYQAIYQEVGSRGSRLTVVPFNQGSKQDVEALVDYIYSTDKDKGLAMDLDYILPFAAIPENGREIDGLDDRSELAHRVMLTNLLRLMGEVKKKKHALKLVTRPTQVVLPLSPNHGNFGNDGLYSESKISLETLFNRWSSESWGEYLCLAGAVIGWTRGTGLMSANNLIAEGVETHGVRTFSAKEMAFNILGLMHPLLFDVAQVEPVWADLNGGMDKLPDLAEISMKVRQELNEVANVRSKISLDNAIDFKVVHGVEAEAIHHPVKISPRANFTLPMPKLRPNFDDEANMTLLRGMLDLDKVIVVAGYAEVGPFGSSRTRWQMEAKGEFSIEGLLELATITGLIKFVDGKLKNGKQYVGWVDAQTEEPVDDSQVKSKYEAQILAHTGVRFIEPELFRGYDPKRKGYTQEIELNHDLEAIETSRADADKFKLQHGDKVDVWLDGDKCFIRFKKNAKIMIPKAVRFDRLVAGQIPTGWDARVFGIPDDIIAQVDRTSLWALVCTAEALMMAGITDPYELYKYIHPSQVGTSLGSGMGGMSSLSKMFRDRREEKDVQKDILQETFINTVAGWVNLLLLSSSGPIKIPVGACATALQSIEIACDTILSGKAKVMIAGGFDDFDEEGSLEFANMQATSNTETELAAGREPNEMSRPTTSTRAGFMESQGCGVQVLMSAKTAIEIGASIYGIVAYTATATDKAGRSVPAPGRGVLSTAREAPGKVPAPILDIEWRKRQLAFRRMQISQWLDNEVDIFKSMVSNLEKAGQPMPADEIAERYAAIEKEAKRQEKEAQSTFGMLSGDDPEVAPLRRALAVWGLNIDDIGVASFHGTSTKANDKNESSVYNQQFQHLGRSRGNAVPVVAQKWLTGHPKGGAAAWMMCGVTQAIQDGIIPGNRNADNIGPELQEFEFLVYPSKSIQTDGIKAGLLTSFGFGQVGGQVLVVHPDYLLAAIEPAEYESYKSKRFVRERASYRKFNDFLTKRSLVILKETPPYIPELEPHVLLNPLARASKDSTGSYAYPKKPDHLPTKVNIAAKTASLAATITQKYENEDSVFGVGTDVEMITAVPQSDVFLERNFTEQELDYCRQSSDFNASLAGKWTAKEAAFKAMKTLSKGAGAAMKEIEILSGPSGPEIKLTGQASKVAHEKGIKNFELSISHSDEVAMAFVVARH</sequence>
<dbReference type="InterPro" id="IPR014031">
    <property type="entry name" value="Ketoacyl_synth_C"/>
</dbReference>
<evidence type="ECO:0000256" key="18">
    <source>
        <dbReference type="ARBA" id="ARBA00023098"/>
    </source>
</evidence>
<dbReference type="InterPro" id="IPR016039">
    <property type="entry name" value="Thiolase-like"/>
</dbReference>
<dbReference type="InterPro" id="IPR003965">
    <property type="entry name" value="Fatty_acid_synthase"/>
</dbReference>
<dbReference type="InterPro" id="IPR050830">
    <property type="entry name" value="Fungal_FAS"/>
</dbReference>
<dbReference type="Pfam" id="PF18314">
    <property type="entry name" value="FAS_I_H"/>
    <property type="match status" value="1"/>
</dbReference>
<dbReference type="GO" id="GO:0004321">
    <property type="term" value="F:fatty-acyl-CoA synthase activity"/>
    <property type="evidence" value="ECO:0007669"/>
    <property type="project" value="UniProtKB-EC"/>
</dbReference>
<keyword evidence="15" id="KW-0560">Oxidoreductase</keyword>
<dbReference type="GO" id="GO:0019171">
    <property type="term" value="F:(3R)-hydroxyacyl-[acyl-carrier-protein] dehydratase activity"/>
    <property type="evidence" value="ECO:0007669"/>
    <property type="project" value="InterPro"/>
</dbReference>
<dbReference type="EC" id="2.3.1.86" evidence="2"/>
<dbReference type="PANTHER" id="PTHR10982">
    <property type="entry name" value="MALONYL COA-ACYL CARRIER PROTEIN TRANSACYLASE"/>
    <property type="match status" value="1"/>
</dbReference>
<dbReference type="InterPro" id="IPR008278">
    <property type="entry name" value="4-PPantetheinyl_Trfase_dom"/>
</dbReference>
<dbReference type="FunFam" id="3.40.366.10:FF:000003">
    <property type="entry name" value="Fatty acid synthase subunit beta dehydratase"/>
    <property type="match status" value="1"/>
</dbReference>
<dbReference type="SUPFAM" id="SSF53901">
    <property type="entry name" value="Thiolase-like"/>
    <property type="match status" value="2"/>
</dbReference>
<evidence type="ECO:0000256" key="11">
    <source>
        <dbReference type="ARBA" id="ARBA00022801"/>
    </source>
</evidence>
<dbReference type="GO" id="GO:0004312">
    <property type="term" value="F:fatty acid synthase activity"/>
    <property type="evidence" value="ECO:0007669"/>
    <property type="project" value="InterPro"/>
</dbReference>
<dbReference type="Gene3D" id="3.90.25.70">
    <property type="match status" value="1"/>
</dbReference>
<dbReference type="Gene3D" id="6.10.140.1400">
    <property type="match status" value="1"/>
</dbReference>
<dbReference type="GO" id="GO:0000287">
    <property type="term" value="F:magnesium ion binding"/>
    <property type="evidence" value="ECO:0007669"/>
    <property type="project" value="InterPro"/>
</dbReference>
<evidence type="ECO:0000256" key="17">
    <source>
        <dbReference type="ARBA" id="ARBA00023027"/>
    </source>
</evidence>
<dbReference type="EC" id="2.3.1.41" evidence="4"/>
<dbReference type="Pfam" id="PF01648">
    <property type="entry name" value="ACPS"/>
    <property type="match status" value="1"/>
</dbReference>
<evidence type="ECO:0000256" key="9">
    <source>
        <dbReference type="ARBA" id="ARBA00022679"/>
    </source>
</evidence>
<dbReference type="PROSITE" id="PS52004">
    <property type="entry name" value="KS3_2"/>
    <property type="match status" value="1"/>
</dbReference>
<feature type="region of interest" description="Disordered" evidence="24">
    <location>
        <begin position="2216"/>
        <end position="2236"/>
    </location>
</feature>
<dbReference type="GO" id="GO:0004316">
    <property type="term" value="F:3-oxoacyl-[acyl-carrier-protein] reductase (NADPH) activity"/>
    <property type="evidence" value="ECO:0007669"/>
    <property type="project" value="UniProtKB-EC"/>
</dbReference>
<keyword evidence="13" id="KW-0460">Magnesium</keyword>
<dbReference type="InterPro" id="IPR040899">
    <property type="entry name" value="Fas_alpha_ACP"/>
</dbReference>
<accession>A0A5B0R3P5</accession>
<name>A0A5B0R3P5_PUCGR</name>
<dbReference type="CDD" id="cd03447">
    <property type="entry name" value="FAS_MaoC"/>
    <property type="match status" value="1"/>
</dbReference>
<keyword evidence="18" id="KW-0443">Lipid metabolism</keyword>
<evidence type="ECO:0000256" key="24">
    <source>
        <dbReference type="SAM" id="MobiDB-lite"/>
    </source>
</evidence>
<dbReference type="InterPro" id="IPR041550">
    <property type="entry name" value="FASI_helical"/>
</dbReference>
<keyword evidence="19" id="KW-0275">Fatty acid biosynthesis</keyword>
<keyword evidence="7" id="KW-0444">Lipid biosynthesis</keyword>
<evidence type="ECO:0000256" key="23">
    <source>
        <dbReference type="ARBA" id="ARBA00049541"/>
    </source>
</evidence>
<feature type="region of interest" description="Disordered" evidence="24">
    <location>
        <begin position="1469"/>
        <end position="1491"/>
    </location>
</feature>
<keyword evidence="12" id="KW-0276">Fatty acid metabolism</keyword>
<evidence type="ECO:0000256" key="12">
    <source>
        <dbReference type="ARBA" id="ARBA00022832"/>
    </source>
</evidence>
<dbReference type="PROSITE" id="PS50075">
    <property type="entry name" value="CARRIER"/>
    <property type="match status" value="1"/>
</dbReference>
<dbReference type="Gene3D" id="3.90.470.20">
    <property type="entry name" value="4'-phosphopantetheinyl transferase domain"/>
    <property type="match status" value="1"/>
</dbReference>
<dbReference type="FunFam" id="3.90.25.70:FF:000001">
    <property type="entry name" value="Fatty acid synthase subunit alpha"/>
    <property type="match status" value="1"/>
</dbReference>
<comment type="catalytic activity">
    <reaction evidence="23">
        <text>a fatty acyl-[ACP] + malonyl-[ACP] + H(+) = a 3-oxoacyl-[ACP] + holo-[ACP] + CO2</text>
        <dbReference type="Rhea" id="RHEA:22836"/>
        <dbReference type="Rhea" id="RHEA-COMP:9623"/>
        <dbReference type="Rhea" id="RHEA-COMP:9685"/>
        <dbReference type="Rhea" id="RHEA-COMP:9916"/>
        <dbReference type="Rhea" id="RHEA-COMP:14125"/>
        <dbReference type="ChEBI" id="CHEBI:15378"/>
        <dbReference type="ChEBI" id="CHEBI:16526"/>
        <dbReference type="ChEBI" id="CHEBI:64479"/>
        <dbReference type="ChEBI" id="CHEBI:78449"/>
        <dbReference type="ChEBI" id="CHEBI:78776"/>
        <dbReference type="ChEBI" id="CHEBI:138651"/>
        <dbReference type="EC" id="2.3.1.41"/>
    </reaction>
</comment>
<comment type="similarity">
    <text evidence="1">Belongs to the thiolase-like superfamily. Fungal fatty acid synthetase subunit alpha family.</text>
</comment>
<dbReference type="HAMAP" id="MF_00101">
    <property type="entry name" value="AcpS"/>
    <property type="match status" value="1"/>
</dbReference>
<evidence type="ECO:0000256" key="20">
    <source>
        <dbReference type="ARBA" id="ARBA00023268"/>
    </source>
</evidence>
<dbReference type="Gene3D" id="6.10.250.1930">
    <property type="match status" value="1"/>
</dbReference>
<dbReference type="InterPro" id="IPR047224">
    <property type="entry name" value="FAS_alpha_su_C"/>
</dbReference>
<keyword evidence="9" id="KW-0808">Transferase</keyword>
<evidence type="ECO:0000256" key="4">
    <source>
        <dbReference type="ARBA" id="ARBA00013191"/>
    </source>
</evidence>
<dbReference type="Pfam" id="PF18325">
    <property type="entry name" value="Fas_alpha_ACP"/>
    <property type="match status" value="1"/>
</dbReference>
<dbReference type="Gene3D" id="6.10.140.1410">
    <property type="match status" value="1"/>
</dbReference>
<evidence type="ECO:0000256" key="3">
    <source>
        <dbReference type="ARBA" id="ARBA00012948"/>
    </source>
</evidence>
<dbReference type="GO" id="GO:0004315">
    <property type="term" value="F:3-oxoacyl-[acyl-carrier-protein] synthase activity"/>
    <property type="evidence" value="ECO:0007669"/>
    <property type="project" value="UniProtKB-EC"/>
</dbReference>
<dbReference type="Gene3D" id="3.10.129.10">
    <property type="entry name" value="Hotdog Thioesterase"/>
    <property type="match status" value="1"/>
</dbReference>
<dbReference type="InterPro" id="IPR018201">
    <property type="entry name" value="Ketoacyl_synth_AS"/>
</dbReference>
<dbReference type="InterPro" id="IPR040883">
    <property type="entry name" value="FAS_meander"/>
</dbReference>
<dbReference type="PROSITE" id="PS00606">
    <property type="entry name" value="KS3_1"/>
    <property type="match status" value="1"/>
</dbReference>
<evidence type="ECO:0000313" key="28">
    <source>
        <dbReference type="Proteomes" id="UP000324748"/>
    </source>
</evidence>
<dbReference type="FunFam" id="3.30.70.2490:FF:000001">
    <property type="entry name" value="Fatty acid synthase subunit alpha"/>
    <property type="match status" value="1"/>
</dbReference>
<dbReference type="SUPFAM" id="SSF51735">
    <property type="entry name" value="NAD(P)-binding Rossmann-fold domains"/>
    <property type="match status" value="1"/>
</dbReference>
<keyword evidence="28" id="KW-1185">Reference proteome</keyword>
<dbReference type="SUPFAM" id="SSF52151">
    <property type="entry name" value="FabD/lysophospholipase-like"/>
    <property type="match status" value="1"/>
</dbReference>
<dbReference type="InterPro" id="IPR037143">
    <property type="entry name" value="4-PPantetheinyl_Trfase_dom_sf"/>
</dbReference>
<dbReference type="PRINTS" id="PR01483">
    <property type="entry name" value="FASYNTHASE"/>
</dbReference>
<dbReference type="GO" id="GO:0016787">
    <property type="term" value="F:hydrolase activity"/>
    <property type="evidence" value="ECO:0007669"/>
    <property type="project" value="UniProtKB-KW"/>
</dbReference>
<keyword evidence="17" id="KW-0520">NAD</keyword>
<dbReference type="EMBL" id="VSWC01000001">
    <property type="protein sequence ID" value="KAA1120166.1"/>
    <property type="molecule type" value="Genomic_DNA"/>
</dbReference>
<dbReference type="Pfam" id="PF00109">
    <property type="entry name" value="ketoacyl-synt"/>
    <property type="match status" value="1"/>
</dbReference>
<evidence type="ECO:0000259" key="26">
    <source>
        <dbReference type="PROSITE" id="PS52004"/>
    </source>
</evidence>
<evidence type="ECO:0000256" key="10">
    <source>
        <dbReference type="ARBA" id="ARBA00022723"/>
    </source>
</evidence>
<feature type="domain" description="Carrier" evidence="25">
    <location>
        <begin position="1031"/>
        <end position="1109"/>
    </location>
</feature>
<keyword evidence="16" id="KW-0843">Virulence</keyword>
<dbReference type="InterPro" id="IPR004568">
    <property type="entry name" value="Ppantetheine-prot_Trfase_dom"/>
</dbReference>
<reference evidence="27 28" key="1">
    <citation type="submission" date="2019-05" db="EMBL/GenBank/DDBJ databases">
        <title>Emergence of the Ug99 lineage of the wheat stem rust pathogen through somatic hybridization.</title>
        <authorList>
            <person name="Li F."/>
            <person name="Upadhyaya N.M."/>
            <person name="Sperschneider J."/>
            <person name="Matny O."/>
            <person name="Nguyen-Phuc H."/>
            <person name="Mago R."/>
            <person name="Raley C."/>
            <person name="Miller M.E."/>
            <person name="Silverstein K.A.T."/>
            <person name="Henningsen E."/>
            <person name="Hirsch C.D."/>
            <person name="Visser B."/>
            <person name="Pretorius Z.A."/>
            <person name="Steffenson B.J."/>
            <person name="Schwessinger B."/>
            <person name="Dodds P.N."/>
            <person name="Figueroa M."/>
        </authorList>
    </citation>
    <scope>NUCLEOTIDE SEQUENCE [LARGE SCALE GENOMIC DNA]</scope>
    <source>
        <strain evidence="27">21-0</strain>
    </source>
</reference>
<comment type="catalytic activity">
    <reaction evidence="21">
        <text>acetyl-CoA + n malonyl-CoA + 2n NADPH + 4n H(+) = a long-chain-acyl-CoA + n CoA + n CO2 + 2n NADP(+).</text>
        <dbReference type="EC" id="2.3.1.86"/>
    </reaction>
</comment>
<evidence type="ECO:0000256" key="8">
    <source>
        <dbReference type="ARBA" id="ARBA00022553"/>
    </source>
</evidence>
<dbReference type="Gene3D" id="3.30.1120.100">
    <property type="match status" value="1"/>
</dbReference>
<dbReference type="Gene3D" id="3.30.70.2490">
    <property type="match status" value="1"/>
</dbReference>
<keyword evidence="8" id="KW-0597">Phosphoprotein</keyword>
<dbReference type="Pfam" id="PF00698">
    <property type="entry name" value="Acyl_transf_1"/>
    <property type="match status" value="1"/>
</dbReference>
<dbReference type="Gene3D" id="3.40.47.10">
    <property type="match status" value="1"/>
</dbReference>
<dbReference type="Pfam" id="PF02801">
    <property type="entry name" value="Ketoacyl-synt_C"/>
    <property type="match status" value="1"/>
</dbReference>
<dbReference type="InterPro" id="IPR014043">
    <property type="entry name" value="Acyl_transferase_dom"/>
</dbReference>
<evidence type="ECO:0000256" key="5">
    <source>
        <dbReference type="ARBA" id="ARBA00014008"/>
    </source>
</evidence>
<keyword evidence="6" id="KW-0596">Phosphopantetheine</keyword>
<dbReference type="NCBIfam" id="TIGR00556">
    <property type="entry name" value="pantethn_trn"/>
    <property type="match status" value="1"/>
</dbReference>
<keyword evidence="14" id="KW-0521">NADP</keyword>
<dbReference type="SUPFAM" id="SSF56214">
    <property type="entry name" value="4'-phosphopantetheinyl transferase"/>
    <property type="match status" value="1"/>
</dbReference>
<dbReference type="InterPro" id="IPR029069">
    <property type="entry name" value="HotDog_dom_sf"/>
</dbReference>
<evidence type="ECO:0000256" key="15">
    <source>
        <dbReference type="ARBA" id="ARBA00023002"/>
    </source>
</evidence>
<proteinExistence type="inferred from homology"/>
<dbReference type="InterPro" id="IPR002539">
    <property type="entry name" value="MaoC-like_dom"/>
</dbReference>
<dbReference type="Pfam" id="PF17951">
    <property type="entry name" value="FAS_meander"/>
    <property type="match status" value="1"/>
</dbReference>
<gene>
    <name evidence="27" type="primary">FAS2_3</name>
    <name evidence="27" type="ORF">PGT21_037223</name>
</gene>
<dbReference type="FunFam" id="3.90.470.20:FF:000005">
    <property type="entry name" value="Fatty acid synthase alpha subunit FasA"/>
    <property type="match status" value="1"/>
</dbReference>
<dbReference type="InterPro" id="IPR020841">
    <property type="entry name" value="PKS_Beta-ketoAc_synthase_dom"/>
</dbReference>
<dbReference type="InterPro" id="IPR036291">
    <property type="entry name" value="NAD(P)-bd_dom_sf"/>
</dbReference>
<feature type="domain" description="Ketosynthase family 3 (KS3)" evidence="26">
    <location>
        <begin position="1962"/>
        <end position="2522"/>
    </location>
</feature>
<protein>
    <recommendedName>
        <fullName evidence="5">Fatty acid synthase subunit alpha</fullName>
        <ecNumber evidence="3">1.1.1.100</ecNumber>
        <ecNumber evidence="4">2.3.1.41</ecNumber>
        <ecNumber evidence="2">2.3.1.86</ecNumber>
    </recommendedName>
</protein>
<dbReference type="Gene3D" id="6.10.60.10">
    <property type="match status" value="1"/>
</dbReference>
<keyword evidence="11" id="KW-0378">Hydrolase</keyword>
<evidence type="ECO:0000256" key="13">
    <source>
        <dbReference type="ARBA" id="ARBA00022842"/>
    </source>
</evidence>